<organism evidence="1 2">
    <name type="scientific">Solanum tuberosum</name>
    <name type="common">Potato</name>
    <dbReference type="NCBI Taxonomy" id="4113"/>
    <lineage>
        <taxon>Eukaryota</taxon>
        <taxon>Viridiplantae</taxon>
        <taxon>Streptophyta</taxon>
        <taxon>Embryophyta</taxon>
        <taxon>Tracheophyta</taxon>
        <taxon>Spermatophyta</taxon>
        <taxon>Magnoliopsida</taxon>
        <taxon>eudicotyledons</taxon>
        <taxon>Gunneridae</taxon>
        <taxon>Pentapetalae</taxon>
        <taxon>asterids</taxon>
        <taxon>lamiids</taxon>
        <taxon>Solanales</taxon>
        <taxon>Solanaceae</taxon>
        <taxon>Solanoideae</taxon>
        <taxon>Solaneae</taxon>
        <taxon>Solanum</taxon>
    </lineage>
</organism>
<dbReference type="AlphaFoldDB" id="M1DVF7"/>
<accession>M1DVF7</accession>
<name>M1DVF7_SOLTU</name>
<dbReference type="HOGENOM" id="CLU_1279576_0_0_1"/>
<sequence length="216" mass="24520">MSGRGSGTFNLYSILKCQKLDELIYCPQEEVSQNDEMINMPQLPIICPKIRHFVFDRYSLKIDCTKSNGLKASFSEIERCKKIKELNNLEILNLKQFQGSLEEIWFVMSVLASTPLLKKIVISFHRGVDEANASRIYQWLICLTILPGSPLNKLSRPEPTPWAGPALEDISGPKRTLGLAFLTQRKPTQQNNSMPCKDINNLDDTYLAKKATRVSK</sequence>
<dbReference type="InParanoid" id="M1DVF7"/>
<reference evidence="1" key="2">
    <citation type="submission" date="2015-06" db="UniProtKB">
        <authorList>
            <consortium name="EnsemblPlants"/>
        </authorList>
    </citation>
    <scope>IDENTIFICATION</scope>
    <source>
        <strain evidence="1">DM1-3 516 R44</strain>
    </source>
</reference>
<evidence type="ECO:0000313" key="1">
    <source>
        <dbReference type="EnsemblPlants" id="PGSC0003DMT400095038"/>
    </source>
</evidence>
<dbReference type="Gramene" id="PGSC0003DMT400095038">
    <property type="protein sequence ID" value="PGSC0003DMT400095038"/>
    <property type="gene ID" value="PGSC0003DMG400044609"/>
</dbReference>
<evidence type="ECO:0008006" key="3">
    <source>
        <dbReference type="Google" id="ProtNLM"/>
    </source>
</evidence>
<reference evidence="2" key="1">
    <citation type="journal article" date="2011" name="Nature">
        <title>Genome sequence and analysis of the tuber crop potato.</title>
        <authorList>
            <consortium name="The Potato Genome Sequencing Consortium"/>
        </authorList>
    </citation>
    <scope>NUCLEOTIDE SEQUENCE [LARGE SCALE GENOMIC DNA]</scope>
    <source>
        <strain evidence="2">cv. DM1-3 516 R44</strain>
    </source>
</reference>
<evidence type="ECO:0000313" key="2">
    <source>
        <dbReference type="Proteomes" id="UP000011115"/>
    </source>
</evidence>
<dbReference type="Proteomes" id="UP000011115">
    <property type="component" value="Unassembled WGS sequence"/>
</dbReference>
<dbReference type="EnsemblPlants" id="PGSC0003DMT400095038">
    <property type="protein sequence ID" value="PGSC0003DMT400095038"/>
    <property type="gene ID" value="PGSC0003DMG400044609"/>
</dbReference>
<dbReference type="PaxDb" id="4113-PGSC0003DMT400095038"/>
<protein>
    <recommendedName>
        <fullName evidence="3">FBD domain-containing protein</fullName>
    </recommendedName>
</protein>
<keyword evidence="2" id="KW-1185">Reference proteome</keyword>
<proteinExistence type="predicted"/>